<dbReference type="Ensembl" id="ENSGWIT00000040038.1">
    <property type="protein sequence ID" value="ENSGWIP00000036748.1"/>
    <property type="gene ID" value="ENSGWIG00000018909.1"/>
</dbReference>
<evidence type="ECO:0000259" key="1">
    <source>
        <dbReference type="Pfam" id="PF01498"/>
    </source>
</evidence>
<dbReference type="AlphaFoldDB" id="A0A8C5GXT1"/>
<dbReference type="GO" id="GO:0015074">
    <property type="term" value="P:DNA integration"/>
    <property type="evidence" value="ECO:0007669"/>
    <property type="project" value="InterPro"/>
</dbReference>
<keyword evidence="3" id="KW-1185">Reference proteome</keyword>
<dbReference type="GO" id="GO:0006313">
    <property type="term" value="P:DNA transposition"/>
    <property type="evidence" value="ECO:0007669"/>
    <property type="project" value="InterPro"/>
</dbReference>
<dbReference type="InterPro" id="IPR002492">
    <property type="entry name" value="Transposase_Tc1-like"/>
</dbReference>
<dbReference type="Proteomes" id="UP000694680">
    <property type="component" value="Chromosome 17"/>
</dbReference>
<name>A0A8C5GXT1_GOUWI</name>
<feature type="domain" description="Transposase Tc1-like" evidence="1">
    <location>
        <begin position="7"/>
        <end position="76"/>
    </location>
</feature>
<reference evidence="2" key="1">
    <citation type="submission" date="2020-06" db="EMBL/GenBank/DDBJ databases">
        <authorList>
            <consortium name="Wellcome Sanger Institute Data Sharing"/>
        </authorList>
    </citation>
    <scope>NUCLEOTIDE SEQUENCE [LARGE SCALE GENOMIC DNA]</scope>
</reference>
<proteinExistence type="predicted"/>
<evidence type="ECO:0000313" key="2">
    <source>
        <dbReference type="Ensembl" id="ENSGWIP00000036748.1"/>
    </source>
</evidence>
<sequence length="107" mass="12328">MLSATVRYLKRKVEKNPRVIAEELRQDLSEGGTQVLAQTIRHTLQNEVLCARTPRRTPLLTPKHKSRLQYAKNHVDKPQRFWDTVLTVEHDGGVKIHVLNCPSYSCL</sequence>
<protein>
    <recommendedName>
        <fullName evidence="1">Transposase Tc1-like domain-containing protein</fullName>
    </recommendedName>
</protein>
<reference evidence="2" key="2">
    <citation type="submission" date="2025-08" db="UniProtKB">
        <authorList>
            <consortium name="Ensembl"/>
        </authorList>
    </citation>
    <scope>IDENTIFICATION</scope>
</reference>
<evidence type="ECO:0000313" key="3">
    <source>
        <dbReference type="Proteomes" id="UP000694680"/>
    </source>
</evidence>
<reference evidence="2" key="3">
    <citation type="submission" date="2025-09" db="UniProtKB">
        <authorList>
            <consortium name="Ensembl"/>
        </authorList>
    </citation>
    <scope>IDENTIFICATION</scope>
</reference>
<dbReference type="GO" id="GO:0003677">
    <property type="term" value="F:DNA binding"/>
    <property type="evidence" value="ECO:0007669"/>
    <property type="project" value="InterPro"/>
</dbReference>
<organism evidence="2 3">
    <name type="scientific">Gouania willdenowi</name>
    <name type="common">Blunt-snouted clingfish</name>
    <name type="synonym">Lepadogaster willdenowi</name>
    <dbReference type="NCBI Taxonomy" id="441366"/>
    <lineage>
        <taxon>Eukaryota</taxon>
        <taxon>Metazoa</taxon>
        <taxon>Chordata</taxon>
        <taxon>Craniata</taxon>
        <taxon>Vertebrata</taxon>
        <taxon>Euteleostomi</taxon>
        <taxon>Actinopterygii</taxon>
        <taxon>Neopterygii</taxon>
        <taxon>Teleostei</taxon>
        <taxon>Neoteleostei</taxon>
        <taxon>Acanthomorphata</taxon>
        <taxon>Ovalentaria</taxon>
        <taxon>Blenniimorphae</taxon>
        <taxon>Blenniiformes</taxon>
        <taxon>Gobiesocoidei</taxon>
        <taxon>Gobiesocidae</taxon>
        <taxon>Gobiesocinae</taxon>
        <taxon>Gouania</taxon>
    </lineage>
</organism>
<dbReference type="Pfam" id="PF01498">
    <property type="entry name" value="HTH_Tnp_Tc3_2"/>
    <property type="match status" value="1"/>
</dbReference>
<accession>A0A8C5GXT1</accession>